<organism evidence="2">
    <name type="scientific">Opuntia streptacantha</name>
    <name type="common">Prickly pear cactus</name>
    <name type="synonym">Opuntia cardona</name>
    <dbReference type="NCBI Taxonomy" id="393608"/>
    <lineage>
        <taxon>Eukaryota</taxon>
        <taxon>Viridiplantae</taxon>
        <taxon>Streptophyta</taxon>
        <taxon>Embryophyta</taxon>
        <taxon>Tracheophyta</taxon>
        <taxon>Spermatophyta</taxon>
        <taxon>Magnoliopsida</taxon>
        <taxon>eudicotyledons</taxon>
        <taxon>Gunneridae</taxon>
        <taxon>Pentapetalae</taxon>
        <taxon>Caryophyllales</taxon>
        <taxon>Cactineae</taxon>
        <taxon>Cactaceae</taxon>
        <taxon>Opuntioideae</taxon>
        <taxon>Opuntia</taxon>
    </lineage>
</organism>
<feature type="compositionally biased region" description="Basic and acidic residues" evidence="1">
    <location>
        <begin position="121"/>
        <end position="134"/>
    </location>
</feature>
<reference evidence="2" key="1">
    <citation type="journal article" date="2013" name="J. Plant Res.">
        <title>Effect of fungi and light on seed germination of three Opuntia species from semiarid lands of central Mexico.</title>
        <authorList>
            <person name="Delgado-Sanchez P."/>
            <person name="Jimenez-Bremont J.F."/>
            <person name="Guerrero-Gonzalez Mde L."/>
            <person name="Flores J."/>
        </authorList>
    </citation>
    <scope>NUCLEOTIDE SEQUENCE</scope>
    <source>
        <tissue evidence="2">Cladode</tissue>
    </source>
</reference>
<accession>A0A7C8YAS4</accession>
<name>A0A7C8YAS4_OPUST</name>
<feature type="region of interest" description="Disordered" evidence="1">
    <location>
        <begin position="95"/>
        <end position="134"/>
    </location>
</feature>
<dbReference type="Gene3D" id="1.10.10.820">
    <property type="match status" value="1"/>
</dbReference>
<reference evidence="2" key="2">
    <citation type="submission" date="2020-07" db="EMBL/GenBank/DDBJ databases">
        <authorList>
            <person name="Vera ALvarez R."/>
            <person name="Arias-Moreno D.M."/>
            <person name="Jimenez-Jacinto V."/>
            <person name="Jimenez-Bremont J.F."/>
            <person name="Swaminathan K."/>
            <person name="Moose S.P."/>
            <person name="Guerrero-Gonzalez M.L."/>
            <person name="Marino-Ramirez L."/>
            <person name="Landsman D."/>
            <person name="Rodriguez-Kessler M."/>
            <person name="Delgado-Sanchez P."/>
        </authorList>
    </citation>
    <scope>NUCLEOTIDE SEQUENCE</scope>
    <source>
        <tissue evidence="2">Cladode</tissue>
    </source>
</reference>
<feature type="compositionally biased region" description="Basic and acidic residues" evidence="1">
    <location>
        <begin position="97"/>
        <end position="113"/>
    </location>
</feature>
<sequence length="171" mass="18780">MYQMSYAIYSIYGRNSRGSRACGGATGFGGAEGCQKFKVDNSKTFHYLNQCSYYNVDAMDDAKKYLAARKAMDVVGIGPDGQSCGCNSPVGNIELTKGGESDSSESKDDESRFHMKTAAESNKEQRKKWDEKNQEAIAEDVNKLHDFAEDGKIEAETKMTGILSLGALQPW</sequence>
<evidence type="ECO:0000256" key="1">
    <source>
        <dbReference type="SAM" id="MobiDB-lite"/>
    </source>
</evidence>
<dbReference type="InterPro" id="IPR027417">
    <property type="entry name" value="P-loop_NTPase"/>
</dbReference>
<protein>
    <submittedName>
        <fullName evidence="2">Uncharacterized protein</fullName>
    </submittedName>
</protein>
<proteinExistence type="predicted"/>
<evidence type="ECO:0000313" key="2">
    <source>
        <dbReference type="EMBL" id="MBA4613959.1"/>
    </source>
</evidence>
<dbReference type="EMBL" id="GISG01000052">
    <property type="protein sequence ID" value="MBA4613959.1"/>
    <property type="molecule type" value="Transcribed_RNA"/>
</dbReference>
<dbReference type="AlphaFoldDB" id="A0A7C8YAS4"/>
<dbReference type="SUPFAM" id="SSF52540">
    <property type="entry name" value="P-loop containing nucleoside triphosphate hydrolases"/>
    <property type="match status" value="1"/>
</dbReference>